<reference evidence="1" key="1">
    <citation type="journal article" date="2015" name="Nature">
        <title>Complex archaea that bridge the gap between prokaryotes and eukaryotes.</title>
        <authorList>
            <person name="Spang A."/>
            <person name="Saw J.H."/>
            <person name="Jorgensen S.L."/>
            <person name="Zaremba-Niedzwiedzka K."/>
            <person name="Martijn J."/>
            <person name="Lind A.E."/>
            <person name="van Eijk R."/>
            <person name="Schleper C."/>
            <person name="Guy L."/>
            <person name="Ettema T.J."/>
        </authorList>
    </citation>
    <scope>NUCLEOTIDE SEQUENCE</scope>
</reference>
<protein>
    <submittedName>
        <fullName evidence="1">Uncharacterized protein</fullName>
    </submittedName>
</protein>
<name>A0A0F9TXT1_9ZZZZ</name>
<sequence>MSDPRLTSEEYGILLSMEVSSEYQDGYRDTTRMARVIVERAPLHRLKKLCQELGIRHTSVASLLIHRHNHSINEQSADWLHRLDLIPISHLATLSISHIASQTASNISRILRCKKGSVATAVLLDCLPVLATMPETIPGIKSLIRYPSRSRRSIGLYKTTRDKVSARCRLLADETDERLSVSDYVRTALSTVPTAEIESILRSEDFAVALSNTAEKSKVSCIEVDTGLYEYLKDLSKYLGCSVTRIVSFFIDEELHATEQGFKYEEEVISLNPVSRWKTILNHYIRSGN</sequence>
<dbReference type="EMBL" id="LAZR01000155">
    <property type="protein sequence ID" value="KKN85815.1"/>
    <property type="molecule type" value="Genomic_DNA"/>
</dbReference>
<accession>A0A0F9TXT1</accession>
<organism evidence="1">
    <name type="scientific">marine sediment metagenome</name>
    <dbReference type="NCBI Taxonomy" id="412755"/>
    <lineage>
        <taxon>unclassified sequences</taxon>
        <taxon>metagenomes</taxon>
        <taxon>ecological metagenomes</taxon>
    </lineage>
</organism>
<proteinExistence type="predicted"/>
<dbReference type="AlphaFoldDB" id="A0A0F9TXT1"/>
<gene>
    <name evidence="1" type="ORF">LCGC14_0276220</name>
</gene>
<comment type="caution">
    <text evidence="1">The sequence shown here is derived from an EMBL/GenBank/DDBJ whole genome shotgun (WGS) entry which is preliminary data.</text>
</comment>
<evidence type="ECO:0000313" key="1">
    <source>
        <dbReference type="EMBL" id="KKN85815.1"/>
    </source>
</evidence>